<organism evidence="2 3">
    <name type="scientific">Desulfotruncus arcticus DSM 17038</name>
    <dbReference type="NCBI Taxonomy" id="1121424"/>
    <lineage>
        <taxon>Bacteria</taxon>
        <taxon>Bacillati</taxon>
        <taxon>Bacillota</taxon>
        <taxon>Clostridia</taxon>
        <taxon>Eubacteriales</taxon>
        <taxon>Desulfallaceae</taxon>
        <taxon>Desulfotruncus</taxon>
    </lineage>
</organism>
<evidence type="ECO:0000313" key="3">
    <source>
        <dbReference type="Proteomes" id="UP000199337"/>
    </source>
</evidence>
<sequence length="171" mass="19666">MFAEKQISKALKIHIDLTVTKTLNELEKIKYLECLLKIAKSQVNKQLNEMALTFGGKNSCPLSQRFHIVLEGNNPEASTNSKNIFLAILPMMFIVFLSFFLVFEPYSISPQDESYTVELTSENAYLVQNQDNGYDFYFNGQYFGTVSEIKDSYSDLPIYKNTKEVQNEKIK</sequence>
<keyword evidence="1" id="KW-1133">Transmembrane helix</keyword>
<dbReference type="EMBL" id="FOOX01000012">
    <property type="protein sequence ID" value="SFG95830.1"/>
    <property type="molecule type" value="Genomic_DNA"/>
</dbReference>
<dbReference type="STRING" id="341036.SAMN05660649_03331"/>
<keyword evidence="3" id="KW-1185">Reference proteome</keyword>
<dbReference type="RefSeq" id="WP_165613555.1">
    <property type="nucleotide sequence ID" value="NZ_FOOX01000012.1"/>
</dbReference>
<gene>
    <name evidence="2" type="ORF">SAMN05660649_03331</name>
</gene>
<reference evidence="3" key="1">
    <citation type="submission" date="2016-10" db="EMBL/GenBank/DDBJ databases">
        <authorList>
            <person name="Varghese N."/>
            <person name="Submissions S."/>
        </authorList>
    </citation>
    <scope>NUCLEOTIDE SEQUENCE [LARGE SCALE GENOMIC DNA]</scope>
    <source>
        <strain evidence="3">DSM 17038</strain>
    </source>
</reference>
<accession>A0A1I2W368</accession>
<dbReference type="Proteomes" id="UP000199337">
    <property type="component" value="Unassembled WGS sequence"/>
</dbReference>
<feature type="transmembrane region" description="Helical" evidence="1">
    <location>
        <begin position="84"/>
        <end position="103"/>
    </location>
</feature>
<proteinExistence type="predicted"/>
<evidence type="ECO:0000256" key="1">
    <source>
        <dbReference type="SAM" id="Phobius"/>
    </source>
</evidence>
<keyword evidence="1" id="KW-0812">Transmembrane</keyword>
<protein>
    <submittedName>
        <fullName evidence="2">Uncharacterized protein</fullName>
    </submittedName>
</protein>
<keyword evidence="1" id="KW-0472">Membrane</keyword>
<evidence type="ECO:0000313" key="2">
    <source>
        <dbReference type="EMBL" id="SFG95830.1"/>
    </source>
</evidence>
<name>A0A1I2W368_9FIRM</name>
<dbReference type="AlphaFoldDB" id="A0A1I2W368"/>